<dbReference type="SUPFAM" id="SSF49599">
    <property type="entry name" value="TRAF domain-like"/>
    <property type="match status" value="2"/>
</dbReference>
<dbReference type="Gene3D" id="3.30.40.10">
    <property type="entry name" value="Zinc/RING finger domain, C3HC4 (zinc finger)"/>
    <property type="match status" value="2"/>
</dbReference>
<protein>
    <recommendedName>
        <fullName evidence="5">SIAH-type domain-containing protein</fullName>
    </recommendedName>
</protein>
<accession>A0A9P0DSH6</accession>
<dbReference type="GO" id="GO:0031624">
    <property type="term" value="F:ubiquitin conjugating enzyme binding"/>
    <property type="evidence" value="ECO:0007669"/>
    <property type="project" value="TreeGrafter"/>
</dbReference>
<dbReference type="InterPro" id="IPR013010">
    <property type="entry name" value="Znf_SIAH"/>
</dbReference>
<keyword evidence="7" id="KW-1185">Reference proteome</keyword>
<dbReference type="InterPro" id="IPR013083">
    <property type="entry name" value="Znf_RING/FYVE/PHD"/>
</dbReference>
<reference evidence="6" key="1">
    <citation type="submission" date="2022-01" db="EMBL/GenBank/DDBJ databases">
        <authorList>
            <person name="King R."/>
        </authorList>
    </citation>
    <scope>NUCLEOTIDE SEQUENCE</scope>
</reference>
<dbReference type="PANTHER" id="PTHR45877:SF2">
    <property type="entry name" value="E3 UBIQUITIN-PROTEIN LIGASE SINA-RELATED"/>
    <property type="match status" value="1"/>
</dbReference>
<dbReference type="GO" id="GO:0061630">
    <property type="term" value="F:ubiquitin protein ligase activity"/>
    <property type="evidence" value="ECO:0007669"/>
    <property type="project" value="TreeGrafter"/>
</dbReference>
<evidence type="ECO:0000256" key="2">
    <source>
        <dbReference type="ARBA" id="ARBA00022771"/>
    </source>
</evidence>
<evidence type="ECO:0000259" key="5">
    <source>
        <dbReference type="PROSITE" id="PS51081"/>
    </source>
</evidence>
<keyword evidence="3" id="KW-0862">Zinc</keyword>
<dbReference type="Pfam" id="PF21361">
    <property type="entry name" value="Sina_ZnF"/>
    <property type="match status" value="1"/>
</dbReference>
<dbReference type="EMBL" id="OU896715">
    <property type="protein sequence ID" value="CAH1183809.1"/>
    <property type="molecule type" value="Genomic_DNA"/>
</dbReference>
<gene>
    <name evidence="6" type="ORF">PHAECO_LOCUS12988</name>
</gene>
<sequence length="429" mass="49649">MSRIPQHVLNNLKCSICGGYLSSKPLMVKPDDQQVCGKCYKILPPSEKQKCTRQIGLESLAEILAFPCRYDAQGCPRTFNWCDETNHESECPYRTLLDTNADAGKRSLIFWPKDEMSCENGRVRAVFKYEVEENKYANEFKNLRYSLKIRSMGDNVIAIKCNDNRSSPHCEDLKNVELSLEGSIFLGAKPEALYNDIKIESLVPENPYQTLDSLTMRPCSYCKAPLDNKTHNYCLLGHISCSTCREKMCKECVCILDKESRMLCRNYQRGCDQTFKFDQLHQHQMDCAYNDLKCPLQTCNEKGALPWIKQHLQIDHPDKVIFNTEISRKFSNKDDTVIVVCYDNIFKCVYYYYKTFVEFFVTYVGSSDEAMQFSYEVTVSLDGDELFRRGSCSSWNDVMLQKGITFEKQELLRANGRKLCFDMNIRILN</sequence>
<dbReference type="AlphaFoldDB" id="A0A9P0DSH6"/>
<keyword evidence="2 4" id="KW-0863">Zinc-finger</keyword>
<dbReference type="GO" id="GO:0043161">
    <property type="term" value="P:proteasome-mediated ubiquitin-dependent protein catabolic process"/>
    <property type="evidence" value="ECO:0007669"/>
    <property type="project" value="TreeGrafter"/>
</dbReference>
<dbReference type="GO" id="GO:0005737">
    <property type="term" value="C:cytoplasm"/>
    <property type="evidence" value="ECO:0007669"/>
    <property type="project" value="TreeGrafter"/>
</dbReference>
<dbReference type="GO" id="GO:0008270">
    <property type="term" value="F:zinc ion binding"/>
    <property type="evidence" value="ECO:0007669"/>
    <property type="project" value="UniProtKB-KW"/>
</dbReference>
<organism evidence="6 7">
    <name type="scientific">Phaedon cochleariae</name>
    <name type="common">Mustard beetle</name>
    <dbReference type="NCBI Taxonomy" id="80249"/>
    <lineage>
        <taxon>Eukaryota</taxon>
        <taxon>Metazoa</taxon>
        <taxon>Ecdysozoa</taxon>
        <taxon>Arthropoda</taxon>
        <taxon>Hexapoda</taxon>
        <taxon>Insecta</taxon>
        <taxon>Pterygota</taxon>
        <taxon>Neoptera</taxon>
        <taxon>Endopterygota</taxon>
        <taxon>Coleoptera</taxon>
        <taxon>Polyphaga</taxon>
        <taxon>Cucujiformia</taxon>
        <taxon>Chrysomeloidea</taxon>
        <taxon>Chrysomelidae</taxon>
        <taxon>Chrysomelinae</taxon>
        <taxon>Chrysomelini</taxon>
        <taxon>Phaedon</taxon>
    </lineage>
</organism>
<dbReference type="OrthoDB" id="6768780at2759"/>
<evidence type="ECO:0000256" key="1">
    <source>
        <dbReference type="ARBA" id="ARBA00022723"/>
    </source>
</evidence>
<evidence type="ECO:0000313" key="7">
    <source>
        <dbReference type="Proteomes" id="UP001153737"/>
    </source>
</evidence>
<name>A0A9P0DSH6_PHACE</name>
<dbReference type="PANTHER" id="PTHR45877">
    <property type="entry name" value="E3 UBIQUITIN-PROTEIN LIGASE SIAH2"/>
    <property type="match status" value="1"/>
</dbReference>
<evidence type="ECO:0000256" key="3">
    <source>
        <dbReference type="ARBA" id="ARBA00022833"/>
    </source>
</evidence>
<evidence type="ECO:0000256" key="4">
    <source>
        <dbReference type="PROSITE-ProRule" id="PRU00455"/>
    </source>
</evidence>
<feature type="domain" description="SIAH-type" evidence="5">
    <location>
        <begin position="259"/>
        <end position="317"/>
    </location>
</feature>
<keyword evidence="1" id="KW-0479">Metal-binding</keyword>
<reference evidence="6" key="2">
    <citation type="submission" date="2022-10" db="EMBL/GenBank/DDBJ databases">
        <authorList>
            <consortium name="ENA_rothamsted_submissions"/>
            <consortium name="culmorum"/>
            <person name="King R."/>
        </authorList>
    </citation>
    <scope>NUCLEOTIDE SEQUENCE</scope>
</reference>
<proteinExistence type="predicted"/>
<dbReference type="InterPro" id="IPR004162">
    <property type="entry name" value="SINA-like_animal"/>
</dbReference>
<dbReference type="PROSITE" id="PS51081">
    <property type="entry name" value="ZF_SIAH"/>
    <property type="match status" value="1"/>
</dbReference>
<dbReference type="Proteomes" id="UP001153737">
    <property type="component" value="Chromosome 9"/>
</dbReference>
<evidence type="ECO:0000313" key="6">
    <source>
        <dbReference type="EMBL" id="CAH1183809.1"/>
    </source>
</evidence>